<dbReference type="PANTHER" id="PTHR43155:SF2">
    <property type="entry name" value="CYCLIC DI-GMP PHOSPHODIESTERASE PA4108"/>
    <property type="match status" value="1"/>
</dbReference>
<reference evidence="2 3" key="1">
    <citation type="submission" date="2018-04" db="EMBL/GenBank/DDBJ databases">
        <title>Pseudomonas sp. nov., isolated from mangrove soil.</title>
        <authorList>
            <person name="Chen C."/>
        </authorList>
    </citation>
    <scope>NUCLEOTIDE SEQUENCE [LARGE SCALE GENOMIC DNA]</scope>
    <source>
        <strain evidence="2 3">TC-11</strain>
    </source>
</reference>
<dbReference type="InterPro" id="IPR037522">
    <property type="entry name" value="HD_GYP_dom"/>
</dbReference>
<keyword evidence="3" id="KW-1185">Reference proteome</keyword>
<proteinExistence type="predicted"/>
<sequence length="424" mass="47330">MAKVMRLERRRLDVDQLQLGMFVCELDRPWESTDFMFQGFLLDDRATLEAVRECCRHVYVDDFRQVEMPAVTVVSTAQSDLPAVPLRDEIAPAERSHARSAALVEDVFAAVRIGRGIDARACREVVQQSLDSLLRNESALLWLSRIRSVDAYTSQHCLAVSVMAMGFGRHLGLERAALEELGIAGLLHDVGKIGLDQSILNKPGRLEPDEFEHVKSHAQLGYWMLRGSAGMAVAVLDAAHGHHERLDGQGYPQRLDETQISQPTRIISIVDCFDAITSHRVYDAARTVKEAFQILMDLRGSHFDTSLVVRFIEWLGIFPVGTLVELHTGEVALVLEKHPRWQLRPKVVVLLDEQGRRCTPRLIDLAKVSADGLSQPYRITVGLADGERGLSMADPQLQALLASRELLAELEDQPISNDPAQGQR</sequence>
<dbReference type="Pfam" id="PF13487">
    <property type="entry name" value="HD_5"/>
    <property type="match status" value="1"/>
</dbReference>
<dbReference type="InterPro" id="IPR003607">
    <property type="entry name" value="HD/PDEase_dom"/>
</dbReference>
<dbReference type="PANTHER" id="PTHR43155">
    <property type="entry name" value="CYCLIC DI-GMP PHOSPHODIESTERASE PA4108-RELATED"/>
    <property type="match status" value="1"/>
</dbReference>
<protein>
    <submittedName>
        <fullName evidence="2">HD-GYP domain-containing protein</fullName>
    </submittedName>
</protein>
<dbReference type="Pfam" id="PF11871">
    <property type="entry name" value="DUF3391"/>
    <property type="match status" value="1"/>
</dbReference>
<name>A0A2T5PD77_9PSED</name>
<gene>
    <name evidence="2" type="ORF">DBO85_03150</name>
</gene>
<dbReference type="OrthoDB" id="9802066at2"/>
<dbReference type="AlphaFoldDB" id="A0A2T5PD77"/>
<evidence type="ECO:0000313" key="3">
    <source>
        <dbReference type="Proteomes" id="UP000244064"/>
    </source>
</evidence>
<evidence type="ECO:0000259" key="1">
    <source>
        <dbReference type="PROSITE" id="PS51832"/>
    </source>
</evidence>
<dbReference type="EMBL" id="QASN01000006">
    <property type="protein sequence ID" value="PTU75685.1"/>
    <property type="molecule type" value="Genomic_DNA"/>
</dbReference>
<dbReference type="InterPro" id="IPR021812">
    <property type="entry name" value="DUF3391"/>
</dbReference>
<dbReference type="Proteomes" id="UP000244064">
    <property type="component" value="Unassembled WGS sequence"/>
</dbReference>
<accession>A0A2T5PD77</accession>
<dbReference type="Gene3D" id="1.10.3210.10">
    <property type="entry name" value="Hypothetical protein af1432"/>
    <property type="match status" value="1"/>
</dbReference>
<dbReference type="SUPFAM" id="SSF109604">
    <property type="entry name" value="HD-domain/PDEase-like"/>
    <property type="match status" value="1"/>
</dbReference>
<dbReference type="CDD" id="cd00077">
    <property type="entry name" value="HDc"/>
    <property type="match status" value="1"/>
</dbReference>
<dbReference type="PROSITE" id="PS51832">
    <property type="entry name" value="HD_GYP"/>
    <property type="match status" value="1"/>
</dbReference>
<comment type="caution">
    <text evidence="2">The sequence shown here is derived from an EMBL/GenBank/DDBJ whole genome shotgun (WGS) entry which is preliminary data.</text>
</comment>
<dbReference type="SMART" id="SM00471">
    <property type="entry name" value="HDc"/>
    <property type="match status" value="1"/>
</dbReference>
<organism evidence="2 3">
    <name type="scientific">Pseudomonas mangrovi</name>
    <dbReference type="NCBI Taxonomy" id="2161748"/>
    <lineage>
        <taxon>Bacteria</taxon>
        <taxon>Pseudomonadati</taxon>
        <taxon>Pseudomonadota</taxon>
        <taxon>Gammaproteobacteria</taxon>
        <taxon>Pseudomonadales</taxon>
        <taxon>Pseudomonadaceae</taxon>
        <taxon>Pseudomonas</taxon>
    </lineage>
</organism>
<feature type="domain" description="HD-GYP" evidence="1">
    <location>
        <begin position="131"/>
        <end position="327"/>
    </location>
</feature>
<dbReference type="GO" id="GO:0008081">
    <property type="term" value="F:phosphoric diester hydrolase activity"/>
    <property type="evidence" value="ECO:0007669"/>
    <property type="project" value="UniProtKB-ARBA"/>
</dbReference>
<dbReference type="RefSeq" id="WP_108105158.1">
    <property type="nucleotide sequence ID" value="NZ_QASN01000006.1"/>
</dbReference>
<evidence type="ECO:0000313" key="2">
    <source>
        <dbReference type="EMBL" id="PTU75685.1"/>
    </source>
</evidence>